<evidence type="ECO:0000313" key="3">
    <source>
        <dbReference type="EMBL" id="CDD56900.1"/>
    </source>
</evidence>
<proteinExistence type="predicted"/>
<evidence type="ECO:0000256" key="1">
    <source>
        <dbReference type="SAM" id="MobiDB-lite"/>
    </source>
</evidence>
<evidence type="ECO:0000256" key="2">
    <source>
        <dbReference type="SAM" id="Phobius"/>
    </source>
</evidence>
<keyword evidence="2" id="KW-0472">Membrane</keyword>
<dbReference type="Proteomes" id="UP000018141">
    <property type="component" value="Unassembled WGS sequence"/>
</dbReference>
<name>R7AEW6_9FIRM</name>
<dbReference type="AlphaFoldDB" id="R7AEW6"/>
<dbReference type="EMBL" id="CBHH010000038">
    <property type="protein sequence ID" value="CDD56900.1"/>
    <property type="molecule type" value="Genomic_DNA"/>
</dbReference>
<organism evidence="3 4">
    <name type="scientific">Bacteroides pectinophilus CAG:437</name>
    <dbReference type="NCBI Taxonomy" id="1263051"/>
    <lineage>
        <taxon>Bacteria</taxon>
        <taxon>Bacillati</taxon>
        <taxon>Bacillota</taxon>
        <taxon>Clostridia</taxon>
        <taxon>Eubacteriales</taxon>
    </lineage>
</organism>
<feature type="transmembrane region" description="Helical" evidence="2">
    <location>
        <begin position="58"/>
        <end position="80"/>
    </location>
</feature>
<comment type="caution">
    <text evidence="3">The sequence shown here is derived from an EMBL/GenBank/DDBJ whole genome shotgun (WGS) entry which is preliminary data.</text>
</comment>
<evidence type="ECO:0000313" key="4">
    <source>
        <dbReference type="Proteomes" id="UP000018141"/>
    </source>
</evidence>
<feature type="region of interest" description="Disordered" evidence="1">
    <location>
        <begin position="1"/>
        <end position="20"/>
    </location>
</feature>
<gene>
    <name evidence="3" type="ORF">BN656_01294</name>
</gene>
<keyword evidence="2" id="KW-0812">Transmembrane</keyword>
<accession>R7AEW6</accession>
<sequence>MKKWEDMYRHYQDGQKPDETKVKNAVEQALGSSDNHAPGHASEPERHKRAIVFTRGRTVAAAAAAVLCICMSVPVIAGIAENIIRKSKFDSYTQIHSVDNQYIGYSDKTVESSDVRLNIDRYMRIDNDAIVELTLKNMNDKPGEKYNYRAEFATVGEDGSFSYMANGMLSNESVVMSVGEDYDVQNNSTHIVYLIKNVPDMLAVGPSSNDTEWRKKRARYTLNNIIRQEEKNKNADETAKLVEESGYFILLNVKDTPVYNSDTQGIIIDMDEDDIAQARLNYPSELDNDEVEMRVSPVTFTITDFGIEARLEIRNVCDYVWQPAIISLVYNDGSVKRIAPGRTRYEDIPVKERQNGNDITIVTYSSSYYERKNKEDGTAQQYSEHYSDSDFYDGYSNIYWHLDEVIDTSSVKTVIVDGVSFEVNK</sequence>
<evidence type="ECO:0008006" key="5">
    <source>
        <dbReference type="Google" id="ProtNLM"/>
    </source>
</evidence>
<keyword evidence="2" id="KW-1133">Transmembrane helix</keyword>
<protein>
    <recommendedName>
        <fullName evidence="5">DUF4179 domain-containing protein</fullName>
    </recommendedName>
</protein>
<reference evidence="3" key="1">
    <citation type="submission" date="2012-11" db="EMBL/GenBank/DDBJ databases">
        <title>Dependencies among metagenomic species, viruses, plasmids and units of genetic variation.</title>
        <authorList>
            <person name="Nielsen H.B."/>
            <person name="Almeida M."/>
            <person name="Juncker A.S."/>
            <person name="Rasmussen S."/>
            <person name="Li J."/>
            <person name="Sunagawa S."/>
            <person name="Plichta D."/>
            <person name="Gautier L."/>
            <person name="Le Chatelier E."/>
            <person name="Peletier E."/>
            <person name="Bonde I."/>
            <person name="Nielsen T."/>
            <person name="Manichanh C."/>
            <person name="Arumugam M."/>
            <person name="Batto J."/>
            <person name="Santos M.B.Q.D."/>
            <person name="Blom N."/>
            <person name="Borruel N."/>
            <person name="Burgdorf K.S."/>
            <person name="Boumezbeur F."/>
            <person name="Casellas F."/>
            <person name="Dore J."/>
            <person name="Guarner F."/>
            <person name="Hansen T."/>
            <person name="Hildebrand F."/>
            <person name="Kaas R.S."/>
            <person name="Kennedy S."/>
            <person name="Kristiansen K."/>
            <person name="Kultima J.R."/>
            <person name="Leonard P."/>
            <person name="Levenez F."/>
            <person name="Lund O."/>
            <person name="Moumen B."/>
            <person name="Le Paslier D."/>
            <person name="Pons N."/>
            <person name="Pedersen O."/>
            <person name="Prifti E."/>
            <person name="Qin J."/>
            <person name="Raes J."/>
            <person name="Tap J."/>
            <person name="Tims S."/>
            <person name="Ussery D.W."/>
            <person name="Yamada T."/>
            <person name="MetaHit consortium"/>
            <person name="Renault P."/>
            <person name="Sicheritz-Ponten T."/>
            <person name="Bork P."/>
            <person name="Wang J."/>
            <person name="Brunak S."/>
            <person name="Ehrlich S.D."/>
        </authorList>
    </citation>
    <scope>NUCLEOTIDE SEQUENCE [LARGE SCALE GENOMIC DNA]</scope>
</reference>